<dbReference type="AlphaFoldDB" id="A0A8K0UMQ2"/>
<evidence type="ECO:0000256" key="8">
    <source>
        <dbReference type="ARBA" id="ARBA00023242"/>
    </source>
</evidence>
<keyword evidence="7" id="KW-0904">Protein phosphatase</keyword>
<dbReference type="Pfam" id="PF03031">
    <property type="entry name" value="NIF"/>
    <property type="match status" value="1"/>
</dbReference>
<comment type="cofactor">
    <cofactor evidence="1">
        <name>Mg(2+)</name>
        <dbReference type="ChEBI" id="CHEBI:18420"/>
    </cofactor>
</comment>
<dbReference type="PROSITE" id="PS50053">
    <property type="entry name" value="UBIQUITIN_2"/>
    <property type="match status" value="1"/>
</dbReference>
<dbReference type="SMART" id="SM00577">
    <property type="entry name" value="CPDc"/>
    <property type="match status" value="1"/>
</dbReference>
<dbReference type="Proteomes" id="UP000813824">
    <property type="component" value="Unassembled WGS sequence"/>
</dbReference>
<dbReference type="GO" id="GO:0005634">
    <property type="term" value="C:nucleus"/>
    <property type="evidence" value="ECO:0007669"/>
    <property type="project" value="UniProtKB-SubCell"/>
</dbReference>
<dbReference type="Pfam" id="PF00240">
    <property type="entry name" value="ubiquitin"/>
    <property type="match status" value="1"/>
</dbReference>
<keyword evidence="4" id="KW-0479">Metal-binding</keyword>
<keyword evidence="8" id="KW-0539">Nucleus</keyword>
<evidence type="ECO:0000313" key="14">
    <source>
        <dbReference type="EMBL" id="KAH8099554.1"/>
    </source>
</evidence>
<name>A0A8K0UMQ2_9AGAR</name>
<evidence type="ECO:0000259" key="13">
    <source>
        <dbReference type="PROSITE" id="PS50969"/>
    </source>
</evidence>
<dbReference type="InterPro" id="IPR051658">
    <property type="entry name" value="UBLCP1"/>
</dbReference>
<comment type="caution">
    <text evidence="14">The sequence shown here is derived from an EMBL/GenBank/DDBJ whole genome shotgun (WGS) entry which is preliminary data.</text>
</comment>
<comment type="catalytic activity">
    <reaction evidence="11">
        <text>O-phospho-L-threonyl-[protein] + H2O = L-threonyl-[protein] + phosphate</text>
        <dbReference type="Rhea" id="RHEA:47004"/>
        <dbReference type="Rhea" id="RHEA-COMP:11060"/>
        <dbReference type="Rhea" id="RHEA-COMP:11605"/>
        <dbReference type="ChEBI" id="CHEBI:15377"/>
        <dbReference type="ChEBI" id="CHEBI:30013"/>
        <dbReference type="ChEBI" id="CHEBI:43474"/>
        <dbReference type="ChEBI" id="CHEBI:61977"/>
        <dbReference type="EC" id="3.1.3.16"/>
    </reaction>
</comment>
<organism evidence="14 15">
    <name type="scientific">Cristinia sonorae</name>
    <dbReference type="NCBI Taxonomy" id="1940300"/>
    <lineage>
        <taxon>Eukaryota</taxon>
        <taxon>Fungi</taxon>
        <taxon>Dikarya</taxon>
        <taxon>Basidiomycota</taxon>
        <taxon>Agaricomycotina</taxon>
        <taxon>Agaricomycetes</taxon>
        <taxon>Agaricomycetidae</taxon>
        <taxon>Agaricales</taxon>
        <taxon>Pleurotineae</taxon>
        <taxon>Stephanosporaceae</taxon>
        <taxon>Cristinia</taxon>
    </lineage>
</organism>
<comment type="catalytic activity">
    <reaction evidence="10">
        <text>O-phospho-L-seryl-[protein] + H2O = L-seryl-[protein] + phosphate</text>
        <dbReference type="Rhea" id="RHEA:20629"/>
        <dbReference type="Rhea" id="RHEA-COMP:9863"/>
        <dbReference type="Rhea" id="RHEA-COMP:11604"/>
        <dbReference type="ChEBI" id="CHEBI:15377"/>
        <dbReference type="ChEBI" id="CHEBI:29999"/>
        <dbReference type="ChEBI" id="CHEBI:43474"/>
        <dbReference type="ChEBI" id="CHEBI:83421"/>
        <dbReference type="EC" id="3.1.3.16"/>
    </reaction>
</comment>
<dbReference type="SUPFAM" id="SSF56784">
    <property type="entry name" value="HAD-like"/>
    <property type="match status" value="1"/>
</dbReference>
<dbReference type="CDD" id="cd01813">
    <property type="entry name" value="Ubl_UBLCP1"/>
    <property type="match status" value="1"/>
</dbReference>
<dbReference type="Gene3D" id="3.40.50.1000">
    <property type="entry name" value="HAD superfamily/HAD-like"/>
    <property type="match status" value="1"/>
</dbReference>
<evidence type="ECO:0000256" key="6">
    <source>
        <dbReference type="ARBA" id="ARBA00022842"/>
    </source>
</evidence>
<dbReference type="EC" id="3.1.3.16" evidence="3"/>
<evidence type="ECO:0000256" key="7">
    <source>
        <dbReference type="ARBA" id="ARBA00022912"/>
    </source>
</evidence>
<dbReference type="InterPro" id="IPR023214">
    <property type="entry name" value="HAD_sf"/>
</dbReference>
<evidence type="ECO:0000256" key="2">
    <source>
        <dbReference type="ARBA" id="ARBA00004123"/>
    </source>
</evidence>
<dbReference type="NCBIfam" id="TIGR02245">
    <property type="entry name" value="HAD_IIID1"/>
    <property type="match status" value="1"/>
</dbReference>
<sequence>MAQTNGTSVPVAGSSTRTEVTTVAVDKVDAPTPPVNAEREQWVHMIYTWSGKTFKLDIAESDRVFDLKAALHEQTNVPPERQKILGLVKGKLPEDAVRIGDLKLVSGKKFTLVGTPNGDEIKDPTQLLSLPDVVNDLDVDVSTDPRAAAAYAHDQRNIRKVKEHTEKLSVNVIHPLRPGKRLLVLDIDYTILDTKPLTSGALPPRECARPRLHEFLEAIYPYYDICIWSQTSWIWLETKLVELEMLGGSHNYQISFVLDKTCMFTVFSMREGQQYKHHVKALQIIWNHFSQFGPHNTIHVDDLSRNFALNPNQGLKIHAFKEAHTPQSIADRELDKVARYMVHLAVNYDDFTNLNHKDWKTTARALLQPPPPP</sequence>
<keyword evidence="6" id="KW-0460">Magnesium</keyword>
<accession>A0A8K0UMQ2</accession>
<dbReference type="PANTHER" id="PTHR48493">
    <property type="entry name" value="UBIQUITIN-LIKE DOMAIN-CONTAINING CTD PHOSPHATASE 1"/>
    <property type="match status" value="1"/>
</dbReference>
<evidence type="ECO:0000256" key="4">
    <source>
        <dbReference type="ARBA" id="ARBA00022723"/>
    </source>
</evidence>
<keyword evidence="5" id="KW-0378">Hydrolase</keyword>
<dbReference type="InterPro" id="IPR011943">
    <property type="entry name" value="HAD-SF_hydro_IIID"/>
</dbReference>
<protein>
    <recommendedName>
        <fullName evidence="3">protein-serine/threonine phosphatase</fullName>
        <ecNumber evidence="3">3.1.3.16</ecNumber>
    </recommendedName>
    <alternativeName>
        <fullName evidence="9">Nuclear proteasome inhibitor UBLCP1</fullName>
    </alternativeName>
</protein>
<keyword evidence="15" id="KW-1185">Reference proteome</keyword>
<reference evidence="14" key="1">
    <citation type="journal article" date="2021" name="New Phytol.">
        <title>Evolutionary innovations through gain and loss of genes in the ectomycorrhizal Boletales.</title>
        <authorList>
            <person name="Wu G."/>
            <person name="Miyauchi S."/>
            <person name="Morin E."/>
            <person name="Kuo A."/>
            <person name="Drula E."/>
            <person name="Varga T."/>
            <person name="Kohler A."/>
            <person name="Feng B."/>
            <person name="Cao Y."/>
            <person name="Lipzen A."/>
            <person name="Daum C."/>
            <person name="Hundley H."/>
            <person name="Pangilinan J."/>
            <person name="Johnson J."/>
            <person name="Barry K."/>
            <person name="LaButti K."/>
            <person name="Ng V."/>
            <person name="Ahrendt S."/>
            <person name="Min B."/>
            <person name="Choi I.G."/>
            <person name="Park H."/>
            <person name="Plett J.M."/>
            <person name="Magnuson J."/>
            <person name="Spatafora J.W."/>
            <person name="Nagy L.G."/>
            <person name="Henrissat B."/>
            <person name="Grigoriev I.V."/>
            <person name="Yang Z.L."/>
            <person name="Xu J."/>
            <person name="Martin F.M."/>
        </authorList>
    </citation>
    <scope>NUCLEOTIDE SEQUENCE</scope>
    <source>
        <strain evidence="14">KKN 215</strain>
    </source>
</reference>
<dbReference type="GO" id="GO:0004722">
    <property type="term" value="F:protein serine/threonine phosphatase activity"/>
    <property type="evidence" value="ECO:0007669"/>
    <property type="project" value="UniProtKB-EC"/>
</dbReference>
<evidence type="ECO:0000256" key="5">
    <source>
        <dbReference type="ARBA" id="ARBA00022801"/>
    </source>
</evidence>
<dbReference type="PROSITE" id="PS50969">
    <property type="entry name" value="FCP1"/>
    <property type="match status" value="1"/>
</dbReference>
<evidence type="ECO:0000256" key="1">
    <source>
        <dbReference type="ARBA" id="ARBA00001946"/>
    </source>
</evidence>
<dbReference type="InterPro" id="IPR000626">
    <property type="entry name" value="Ubiquitin-like_dom"/>
</dbReference>
<dbReference type="SUPFAM" id="SSF54236">
    <property type="entry name" value="Ubiquitin-like"/>
    <property type="match status" value="1"/>
</dbReference>
<gene>
    <name evidence="14" type="ORF">BXZ70DRAFT_233961</name>
</gene>
<evidence type="ECO:0000256" key="11">
    <source>
        <dbReference type="ARBA" id="ARBA00048336"/>
    </source>
</evidence>
<feature type="domain" description="FCP1 homology" evidence="13">
    <location>
        <begin position="176"/>
        <end position="344"/>
    </location>
</feature>
<evidence type="ECO:0000313" key="15">
    <source>
        <dbReference type="Proteomes" id="UP000813824"/>
    </source>
</evidence>
<dbReference type="GO" id="GO:0090364">
    <property type="term" value="P:regulation of proteasome assembly"/>
    <property type="evidence" value="ECO:0007669"/>
    <property type="project" value="InterPro"/>
</dbReference>
<evidence type="ECO:0000259" key="12">
    <source>
        <dbReference type="PROSITE" id="PS50053"/>
    </source>
</evidence>
<dbReference type="PANTHER" id="PTHR48493:SF1">
    <property type="entry name" value="UBIQUITIN-LIKE DOMAIN-CONTAINING CTD PHOSPHATASE 1"/>
    <property type="match status" value="1"/>
</dbReference>
<dbReference type="SMART" id="SM00213">
    <property type="entry name" value="UBQ"/>
    <property type="match status" value="1"/>
</dbReference>
<dbReference type="InterPro" id="IPR036412">
    <property type="entry name" value="HAD-like_sf"/>
</dbReference>
<evidence type="ECO:0000256" key="10">
    <source>
        <dbReference type="ARBA" id="ARBA00047761"/>
    </source>
</evidence>
<dbReference type="EMBL" id="JAEVFJ010000019">
    <property type="protein sequence ID" value="KAH8099554.1"/>
    <property type="molecule type" value="Genomic_DNA"/>
</dbReference>
<proteinExistence type="predicted"/>
<feature type="domain" description="Ubiquitin-like" evidence="12">
    <location>
        <begin position="46"/>
        <end position="119"/>
    </location>
</feature>
<dbReference type="OrthoDB" id="1711508at2759"/>
<dbReference type="GO" id="GO:0046872">
    <property type="term" value="F:metal ion binding"/>
    <property type="evidence" value="ECO:0007669"/>
    <property type="project" value="UniProtKB-KW"/>
</dbReference>
<dbReference type="InterPro" id="IPR029071">
    <property type="entry name" value="Ubiquitin-like_domsf"/>
</dbReference>
<dbReference type="InterPro" id="IPR004274">
    <property type="entry name" value="FCP1_dom"/>
</dbReference>
<evidence type="ECO:0000256" key="3">
    <source>
        <dbReference type="ARBA" id="ARBA00013081"/>
    </source>
</evidence>
<evidence type="ECO:0000256" key="9">
    <source>
        <dbReference type="ARBA" id="ARBA00032039"/>
    </source>
</evidence>
<dbReference type="Gene3D" id="3.10.20.90">
    <property type="entry name" value="Phosphatidylinositol 3-kinase Catalytic Subunit, Chain A, domain 1"/>
    <property type="match status" value="1"/>
</dbReference>
<comment type="subcellular location">
    <subcellularLocation>
        <location evidence="2">Nucleus</location>
    </subcellularLocation>
</comment>